<dbReference type="Proteomes" id="UP000183461">
    <property type="component" value="Unassembled WGS sequence"/>
</dbReference>
<protein>
    <recommendedName>
        <fullName evidence="4">Glucosyl transferase GtrII</fullName>
    </recommendedName>
</protein>
<feature type="transmembrane region" description="Helical" evidence="1">
    <location>
        <begin position="407"/>
        <end position="427"/>
    </location>
</feature>
<organism evidence="2 3">
    <name type="scientific">Ruminococcus flavefaciens</name>
    <dbReference type="NCBI Taxonomy" id="1265"/>
    <lineage>
        <taxon>Bacteria</taxon>
        <taxon>Bacillati</taxon>
        <taxon>Bacillota</taxon>
        <taxon>Clostridia</taxon>
        <taxon>Eubacteriales</taxon>
        <taxon>Oscillospiraceae</taxon>
        <taxon>Ruminococcus</taxon>
    </lineage>
</organism>
<accession>A0A1K1Q4L3</accession>
<proteinExistence type="predicted"/>
<keyword evidence="1" id="KW-0812">Transmembrane</keyword>
<feature type="transmembrane region" description="Helical" evidence="1">
    <location>
        <begin position="203"/>
        <end position="225"/>
    </location>
</feature>
<dbReference type="AlphaFoldDB" id="A0A1K1Q4L3"/>
<feature type="transmembrane region" description="Helical" evidence="1">
    <location>
        <begin position="130"/>
        <end position="149"/>
    </location>
</feature>
<reference evidence="2 3" key="1">
    <citation type="submission" date="2016-11" db="EMBL/GenBank/DDBJ databases">
        <authorList>
            <person name="Jaros S."/>
            <person name="Januszkiewicz K."/>
            <person name="Wedrychowicz H."/>
        </authorList>
    </citation>
    <scope>NUCLEOTIDE SEQUENCE [LARGE SCALE GENOMIC DNA]</scope>
    <source>
        <strain evidence="2 3">YL228</strain>
    </source>
</reference>
<evidence type="ECO:0000256" key="1">
    <source>
        <dbReference type="SAM" id="Phobius"/>
    </source>
</evidence>
<dbReference type="RefSeq" id="WP_072301376.1">
    <property type="nucleotide sequence ID" value="NZ_FPIP01000012.1"/>
</dbReference>
<dbReference type="EMBL" id="FPIP01000012">
    <property type="protein sequence ID" value="SFW54046.1"/>
    <property type="molecule type" value="Genomic_DNA"/>
</dbReference>
<feature type="transmembrane region" description="Helical" evidence="1">
    <location>
        <begin position="100"/>
        <end position="118"/>
    </location>
</feature>
<dbReference type="Pfam" id="PF19528">
    <property type="entry name" value="DUF6056"/>
    <property type="match status" value="1"/>
</dbReference>
<evidence type="ECO:0000313" key="3">
    <source>
        <dbReference type="Proteomes" id="UP000183461"/>
    </source>
</evidence>
<evidence type="ECO:0000313" key="2">
    <source>
        <dbReference type="EMBL" id="SFW54046.1"/>
    </source>
</evidence>
<feature type="transmembrane region" description="Helical" evidence="1">
    <location>
        <begin position="12"/>
        <end position="31"/>
    </location>
</feature>
<gene>
    <name evidence="2" type="ORF">SAMN02910280_0341</name>
</gene>
<feature type="transmembrane region" description="Helical" evidence="1">
    <location>
        <begin position="69"/>
        <end position="88"/>
    </location>
</feature>
<feature type="transmembrane region" description="Helical" evidence="1">
    <location>
        <begin position="351"/>
        <end position="371"/>
    </location>
</feature>
<feature type="transmembrane region" description="Helical" evidence="1">
    <location>
        <begin position="377"/>
        <end position="395"/>
    </location>
</feature>
<name>A0A1K1Q4L3_RUMFL</name>
<sequence>MLKRITENKAFFPILLIVIFSIISAFSLFMIGDDYLWYYSVEESKLEGWSAPNGRLFSNWITIVLVRSTSFRIIFVTVTLFLFIYFIGKLIDFQKAAFNLKYYFGLILLIMIPSATYRETIHWISGFPNYVFSMVIIVFYLLFIFKCCFDNYIPQKPIAIFFLLIGLVGGLCVEHITIYNVVLSIALFIIVLKSKKNCILHSFFFMFGTMIACFLMFNNGVYSGIFSGADIVGGRSLKLDFFDIMQSAFSYVAVHYSKDYWIASVIISICFTLLLFGKFNGINKPKYLKLTLTVCWLYSGYSVFTSCFSNFRPLNAAMRIVAIETAFSFIYIVSIVYLINVFLDKNGRMRSYIYIISSLLVTLPFILVSPVTPRCFFANYVFWMLLCGEMIFSVINMKKPERVLSLLDRAVGTVSIAFVFAMSLVSLTNRCFDDVRYRYIREQLESGEKSIKIILLPYSEYSLDDLDNGLFTNREHVGNYYFSEYSILYHDIEPSKDKEYIEIPISTYDYYMEKES</sequence>
<keyword evidence="1" id="KW-0472">Membrane</keyword>
<dbReference type="InterPro" id="IPR045691">
    <property type="entry name" value="DUF6056"/>
</dbReference>
<feature type="transmembrane region" description="Helical" evidence="1">
    <location>
        <begin position="161"/>
        <end position="191"/>
    </location>
</feature>
<feature type="transmembrane region" description="Helical" evidence="1">
    <location>
        <begin position="316"/>
        <end position="339"/>
    </location>
</feature>
<feature type="transmembrane region" description="Helical" evidence="1">
    <location>
        <begin position="260"/>
        <end position="280"/>
    </location>
</feature>
<keyword evidence="1" id="KW-1133">Transmembrane helix</keyword>
<evidence type="ECO:0008006" key="4">
    <source>
        <dbReference type="Google" id="ProtNLM"/>
    </source>
</evidence>